<dbReference type="SUPFAM" id="SSF50692">
    <property type="entry name" value="ADC-like"/>
    <property type="match status" value="1"/>
</dbReference>
<evidence type="ECO:0000259" key="11">
    <source>
        <dbReference type="PROSITE" id="PS51669"/>
    </source>
</evidence>
<proteinExistence type="inferred from homology"/>
<dbReference type="PROSITE" id="PS51669">
    <property type="entry name" value="4FE4S_MOW_BIS_MGD"/>
    <property type="match status" value="1"/>
</dbReference>
<dbReference type="InterPro" id="IPR041957">
    <property type="entry name" value="CT_Nitrate-R-NapA-like"/>
</dbReference>
<keyword evidence="6" id="KW-0479">Metal-binding</keyword>
<dbReference type="Proteomes" id="UP001196870">
    <property type="component" value="Unassembled WGS sequence"/>
</dbReference>
<keyword evidence="4" id="KW-0004">4Fe-4S</keyword>
<accession>A0ABS5F9Z3</accession>
<evidence type="ECO:0000256" key="1">
    <source>
        <dbReference type="ARBA" id="ARBA00001942"/>
    </source>
</evidence>
<dbReference type="InterPro" id="IPR006656">
    <property type="entry name" value="Mopterin_OxRdtase"/>
</dbReference>
<dbReference type="PANTHER" id="PTHR43105">
    <property type="entry name" value="RESPIRATORY NITRATE REDUCTASE"/>
    <property type="match status" value="1"/>
</dbReference>
<keyword evidence="5" id="KW-0500">Molybdenum</keyword>
<gene>
    <name evidence="12" type="ORF">GXW71_33835</name>
</gene>
<evidence type="ECO:0000313" key="12">
    <source>
        <dbReference type="EMBL" id="MBR0669380.1"/>
    </source>
</evidence>
<keyword evidence="7" id="KW-0560">Oxidoreductase</keyword>
<name>A0ABS5F9Z3_9PROT</name>
<dbReference type="SUPFAM" id="SSF53706">
    <property type="entry name" value="Formate dehydrogenase/DMSO reductase, domains 1-3"/>
    <property type="match status" value="1"/>
</dbReference>
<evidence type="ECO:0000256" key="2">
    <source>
        <dbReference type="ARBA" id="ARBA00001966"/>
    </source>
</evidence>
<evidence type="ECO:0000256" key="3">
    <source>
        <dbReference type="ARBA" id="ARBA00008747"/>
    </source>
</evidence>
<dbReference type="Pfam" id="PF00384">
    <property type="entry name" value="Molybdopterin"/>
    <property type="match status" value="1"/>
</dbReference>
<dbReference type="SMART" id="SM00926">
    <property type="entry name" value="Molybdop_Fe4S4"/>
    <property type="match status" value="1"/>
</dbReference>
<dbReference type="EMBL" id="JAAGBB010000104">
    <property type="protein sequence ID" value="MBR0669380.1"/>
    <property type="molecule type" value="Genomic_DNA"/>
</dbReference>
<dbReference type="Pfam" id="PF04324">
    <property type="entry name" value="Fer2_BFD"/>
    <property type="match status" value="1"/>
</dbReference>
<dbReference type="CDD" id="cd02791">
    <property type="entry name" value="MopB_CT_Nitrate-R-NapA-like"/>
    <property type="match status" value="1"/>
</dbReference>
<organism evidence="12 13">
    <name type="scientific">Plastoroseomonas hellenica</name>
    <dbReference type="NCBI Taxonomy" id="2687306"/>
    <lineage>
        <taxon>Bacteria</taxon>
        <taxon>Pseudomonadati</taxon>
        <taxon>Pseudomonadota</taxon>
        <taxon>Alphaproteobacteria</taxon>
        <taxon>Acetobacterales</taxon>
        <taxon>Acetobacteraceae</taxon>
        <taxon>Plastoroseomonas</taxon>
    </lineage>
</organism>
<evidence type="ECO:0000256" key="6">
    <source>
        <dbReference type="ARBA" id="ARBA00022723"/>
    </source>
</evidence>
<comment type="cofactor">
    <cofactor evidence="2">
        <name>[4Fe-4S] cluster</name>
        <dbReference type="ChEBI" id="CHEBI:49883"/>
    </cofactor>
</comment>
<dbReference type="Pfam" id="PF04879">
    <property type="entry name" value="Molybdop_Fe4S4"/>
    <property type="match status" value="1"/>
</dbReference>
<comment type="similarity">
    <text evidence="3">Belongs to the prokaryotic molybdopterin-containing oxidoreductase family. NasA/NapA/NarB subfamily.</text>
</comment>
<evidence type="ECO:0000313" key="13">
    <source>
        <dbReference type="Proteomes" id="UP001196870"/>
    </source>
</evidence>
<keyword evidence="10" id="KW-0534">Nitrate assimilation</keyword>
<evidence type="ECO:0000256" key="4">
    <source>
        <dbReference type="ARBA" id="ARBA00022485"/>
    </source>
</evidence>
<dbReference type="CDD" id="cd02754">
    <property type="entry name" value="MopB_Nitrate-R-NapA-like"/>
    <property type="match status" value="1"/>
</dbReference>
<dbReference type="Gene3D" id="3.40.50.740">
    <property type="match status" value="1"/>
</dbReference>
<dbReference type="InterPro" id="IPR041854">
    <property type="entry name" value="BFD-like_2Fe2S-bd_dom_sf"/>
</dbReference>
<dbReference type="InterPro" id="IPR006963">
    <property type="entry name" value="Mopterin_OxRdtase_4Fe-4S_dom"/>
</dbReference>
<evidence type="ECO:0000256" key="5">
    <source>
        <dbReference type="ARBA" id="ARBA00022505"/>
    </source>
</evidence>
<keyword evidence="13" id="KW-1185">Reference proteome</keyword>
<reference evidence="13" key="1">
    <citation type="journal article" date="2021" name="Syst. Appl. Microbiol.">
        <title>Roseomonas hellenica sp. nov., isolated from roots of wild-growing Alkanna tinctoria.</title>
        <authorList>
            <person name="Rat A."/>
            <person name="Naranjo H.D."/>
            <person name="Lebbe L."/>
            <person name="Cnockaert M."/>
            <person name="Krigas N."/>
            <person name="Grigoriadou K."/>
            <person name="Maloupa E."/>
            <person name="Willems A."/>
        </authorList>
    </citation>
    <scope>NUCLEOTIDE SEQUENCE [LARGE SCALE GENOMIC DNA]</scope>
    <source>
        <strain evidence="13">LMG 31523</strain>
    </source>
</reference>
<sequence length="925" mass="96889">MTDAVRTTCPYCGVGCGVLARPDGSLVSVAADSDLRANWPSGHRALVSGATDSDLRAIRPSGHRTLTGDPAHPANHGRLCSKGSALAETLDDGERLLHPMVDGQGASWDEALDLVAARFRETIAAHGPDAVALYVSGQCLTEDYYVANKLMKGFIGTANIDTNSRLCMASSVAGHVRAFGEDVVPGVYEDLEEADLVVLVGSNLAWCHPVLHGRIAAARTARGTRVVVVDPRATATADGADLHLAIAPGGDVALFAGLLVHLDTAGAVDRGWLVAHAAGFDAALAAARETAPDLARIAAVTGLAAEDIARFYAWFAATPRTVTIYSQGVNQSSAGTDKVNAIINCHLATGRIGLPGAGPFSVTGQPNAMGGREVGGLANQLAAHMRFDQPEDLDRVRRFWGAPNLAERPGLKAVDLFAALRDGRVKALWIIATNPADSMPRAGLVREALAACPFVVVSDCWPTDTTERAHVVLPAAGWGEKDGTVTNSDRRISRQRAFRAPPGEARPDWWMLAEVARRMGFSEAFAWTSPAAVFREHAALSGFENDGARIFDIGALATLTDAAYEALEPVRWPLPAGGSGEGGRLFARGGFPTPDGRARLVPLRWRPPAARPDAEFPLLLNTGRLRDQWHTMTRTGLSPRLMAHESAPFVALAPGDAARIGAADGGLLRLTSAEGAALLRVAISRAQRPGEVFVPMHWTDAFSASGPVGRLVGAATDPVSGQPELKATPVRAEPVPVRWRGLLLHRRAVRPEGVHWSRVPAGAGHALALDGTEPLPAALGEFAARLLDLPRTADWIELADPSRGAWRFAAMQDGRLEACLFLAAGPDGAARLPQGAALAALLGGAVADAARGALLAGRSAPGGGVAERAICACFGVGVTTLRAAILDRRLMTTDAIGAALGAGTNCGSCLPEIREILRDTHADAA</sequence>
<dbReference type="RefSeq" id="WP_211858368.1">
    <property type="nucleotide sequence ID" value="NZ_JAAGBB010000104.1"/>
</dbReference>
<protein>
    <submittedName>
        <fullName evidence="12">Nitrate reductase</fullName>
    </submittedName>
</protein>
<feature type="domain" description="4Fe-4S Mo/W bis-MGD-type" evidence="11">
    <location>
        <begin position="2"/>
        <end position="94"/>
    </location>
</feature>
<dbReference type="InterPro" id="IPR009010">
    <property type="entry name" value="Asp_de-COase-like_dom_sf"/>
</dbReference>
<dbReference type="Gene3D" id="1.10.10.1100">
    <property type="entry name" value="BFD-like [2Fe-2S]-binding domain"/>
    <property type="match status" value="1"/>
</dbReference>
<dbReference type="InterPro" id="IPR006657">
    <property type="entry name" value="MoPterin_dinucl-bd_dom"/>
</dbReference>
<evidence type="ECO:0000256" key="7">
    <source>
        <dbReference type="ARBA" id="ARBA00023002"/>
    </source>
</evidence>
<evidence type="ECO:0000256" key="10">
    <source>
        <dbReference type="ARBA" id="ARBA00023063"/>
    </source>
</evidence>
<dbReference type="PANTHER" id="PTHR43105:SF9">
    <property type="entry name" value="NADPH-FE(3+) OXIDOREDUCTASE SUBUNIT ALPHA"/>
    <property type="match status" value="1"/>
</dbReference>
<dbReference type="InterPro" id="IPR007419">
    <property type="entry name" value="BFD-like_2Fe2S-bd_dom"/>
</dbReference>
<keyword evidence="9" id="KW-0411">Iron-sulfur</keyword>
<dbReference type="Gene3D" id="2.40.40.20">
    <property type="match status" value="1"/>
</dbReference>
<dbReference type="InterPro" id="IPR050123">
    <property type="entry name" value="Prok_molybdopt-oxidoreductase"/>
</dbReference>
<evidence type="ECO:0000256" key="8">
    <source>
        <dbReference type="ARBA" id="ARBA00023004"/>
    </source>
</evidence>
<dbReference type="Gene3D" id="3.40.228.10">
    <property type="entry name" value="Dimethylsulfoxide Reductase, domain 2"/>
    <property type="match status" value="1"/>
</dbReference>
<comment type="cofactor">
    <cofactor evidence="1">
        <name>Mo-bis(molybdopterin guanine dinucleotide)</name>
        <dbReference type="ChEBI" id="CHEBI:60539"/>
    </cofactor>
</comment>
<evidence type="ECO:0000256" key="9">
    <source>
        <dbReference type="ARBA" id="ARBA00023014"/>
    </source>
</evidence>
<dbReference type="Gene3D" id="2.20.25.90">
    <property type="entry name" value="ADC-like domains"/>
    <property type="match status" value="1"/>
</dbReference>
<keyword evidence="8" id="KW-0408">Iron</keyword>
<dbReference type="Pfam" id="PF01568">
    <property type="entry name" value="Molydop_binding"/>
    <property type="match status" value="1"/>
</dbReference>
<comment type="caution">
    <text evidence="12">The sequence shown here is derived from an EMBL/GenBank/DDBJ whole genome shotgun (WGS) entry which is preliminary data.</text>
</comment>